<dbReference type="PANTHER" id="PTHR32182">
    <property type="entry name" value="DNA REPLICATION AND REPAIR PROTEIN RECF"/>
    <property type="match status" value="1"/>
</dbReference>
<dbReference type="SUPFAM" id="SSF52540">
    <property type="entry name" value="P-loop containing nucleoside triphosphate hydrolases"/>
    <property type="match status" value="1"/>
</dbReference>
<sequence>MDTRALEAWFKERPAWLQDAARRLLRSGELTESDIHELMLLCKREAGIAAQNGDALKAEGIPPGVLAHRDETVELTLSAISEVQGVNALAPRKPLLFGGNNLTIIYGRNGAGKSAYVRILKHACGARHLGSVHSDVSKPRAAFQGCKFGYTVNGQSKELAWKLTDGIHPELSAVEVYDTRSGEVYVNRANEVAFEPGLLAFFQRLVEVCDEVARELDSEILAQVSKKPILPPVFAATAVGQWYQKVSTRTTKEEVEKYCAWSETDGSILAQLRARLAEANPKDKAAALRKQKKHLTDLANDLRRIADVLSPESCATFIAARNDARAKRQAASVDAQKVFENAPLAGVGSESWRLLWEQARKYSESEAYEGIDFPHTAGDARCVLCHQPLEDDAKERLRAFERFVKGGLEQEAQSAEQHLVDLQRTLPEVPSKETVGLHLDSAGISEEKDRQAVLDLLAVLENRRVGLVTGSKDRALSEQVDREAIALLDRLSNSLEEQALVYDADAARDNRIEVQRQLTEAEAKQWISQQKASIDAEIACLVRVAQLEEARRLTNTQALTKMKSELAEEFVTAAFIGRFEEECRKLGASYIGAEIVKSGAGKGRVFHQIRLRNNKAGVPTAEILSEGEFRIISLTAFLADVEGRRSKTPIVFDDPISSLDQDYEEATVARLVQLCKDHQVIVFTHRLSLLALLQEAARKENIEPYITAVEREPWSTGEPAPAPFEAQKPKAAINTLLDEVEKARRVWKTEGRAAYEMPAQAICSKLRKTLERIVEDDLLAGVIQRFRREVQTKNKLEKLTKISQNDTRLLDEMMSKYSSYEHSQPRDVPVQLPGPDELRADLERLQAWRDSFEMRKPAA</sequence>
<dbReference type="InterPro" id="IPR026866">
    <property type="entry name" value="CR006_AAA"/>
</dbReference>
<dbReference type="GO" id="GO:0000731">
    <property type="term" value="P:DNA synthesis involved in DNA repair"/>
    <property type="evidence" value="ECO:0007669"/>
    <property type="project" value="TreeGrafter"/>
</dbReference>
<proteinExistence type="predicted"/>
<feature type="domain" description="Protein CR006 P-loop" evidence="1">
    <location>
        <begin position="375"/>
        <end position="698"/>
    </location>
</feature>
<dbReference type="InterPro" id="IPR027417">
    <property type="entry name" value="P-loop_NTPase"/>
</dbReference>
<dbReference type="EMBL" id="AP014936">
    <property type="protein sequence ID" value="BAU49576.1"/>
    <property type="molecule type" value="Genomic_DNA"/>
</dbReference>
<keyword evidence="2" id="KW-0540">Nuclease</keyword>
<dbReference type="OrthoDB" id="9789562at2"/>
<dbReference type="KEGG" id="sva:SVA_3028"/>
<reference evidence="2 3" key="1">
    <citation type="submission" date="2015-08" db="EMBL/GenBank/DDBJ databases">
        <title>Complete genome sequence of Sulfurifustis variabilis.</title>
        <authorList>
            <person name="Miura A."/>
            <person name="Kojima H."/>
            <person name="Fukui M."/>
        </authorList>
    </citation>
    <scope>NUCLEOTIDE SEQUENCE [LARGE SCALE GENOMIC DNA]</scope>
    <source>
        <strain evidence="3">skN76</strain>
    </source>
</reference>
<evidence type="ECO:0000313" key="3">
    <source>
        <dbReference type="Proteomes" id="UP000218899"/>
    </source>
</evidence>
<dbReference type="Proteomes" id="UP000218899">
    <property type="component" value="Chromosome"/>
</dbReference>
<dbReference type="Pfam" id="PF13166">
    <property type="entry name" value="AAA_13"/>
    <property type="match status" value="1"/>
</dbReference>
<gene>
    <name evidence="2" type="ORF">SVA_3028</name>
</gene>
<accession>A0A1B4V7S8</accession>
<evidence type="ECO:0000313" key="2">
    <source>
        <dbReference type="EMBL" id="BAU49576.1"/>
    </source>
</evidence>
<dbReference type="GO" id="GO:0006302">
    <property type="term" value="P:double-strand break repair"/>
    <property type="evidence" value="ECO:0007669"/>
    <property type="project" value="TreeGrafter"/>
</dbReference>
<dbReference type="Gene3D" id="3.40.50.300">
    <property type="entry name" value="P-loop containing nucleotide triphosphate hydrolases"/>
    <property type="match status" value="2"/>
</dbReference>
<dbReference type="RefSeq" id="WP_148665504.1">
    <property type="nucleotide sequence ID" value="NZ_AP014936.1"/>
</dbReference>
<protein>
    <submittedName>
        <fullName evidence="2">Restriction endonuclease</fullName>
    </submittedName>
</protein>
<keyword evidence="2" id="KW-0378">Hydrolase</keyword>
<organism evidence="2 3">
    <name type="scientific">Sulfurifustis variabilis</name>
    <dbReference type="NCBI Taxonomy" id="1675686"/>
    <lineage>
        <taxon>Bacteria</taxon>
        <taxon>Pseudomonadati</taxon>
        <taxon>Pseudomonadota</taxon>
        <taxon>Gammaproteobacteria</taxon>
        <taxon>Acidiferrobacterales</taxon>
        <taxon>Acidiferrobacteraceae</taxon>
        <taxon>Sulfurifustis</taxon>
    </lineage>
</organism>
<dbReference type="PANTHER" id="PTHR32182:SF0">
    <property type="entry name" value="DNA REPLICATION AND REPAIR PROTEIN RECF"/>
    <property type="match status" value="1"/>
</dbReference>
<evidence type="ECO:0000259" key="1">
    <source>
        <dbReference type="Pfam" id="PF13166"/>
    </source>
</evidence>
<keyword evidence="2" id="KW-0255">Endonuclease</keyword>
<name>A0A1B4V7S8_9GAMM</name>
<keyword evidence="3" id="KW-1185">Reference proteome</keyword>
<dbReference type="GO" id="GO:0004519">
    <property type="term" value="F:endonuclease activity"/>
    <property type="evidence" value="ECO:0007669"/>
    <property type="project" value="UniProtKB-KW"/>
</dbReference>
<dbReference type="AlphaFoldDB" id="A0A1B4V7S8"/>